<evidence type="ECO:0000313" key="2">
    <source>
        <dbReference type="Proteomes" id="UP000001362"/>
    </source>
</evidence>
<name>B7J5C6_ACIF2</name>
<protein>
    <submittedName>
        <fullName evidence="1">Uncharacterized protein</fullName>
    </submittedName>
</protein>
<dbReference type="AlphaFoldDB" id="B7J5C6"/>
<accession>B7J5C6</accession>
<proteinExistence type="predicted"/>
<dbReference type="Proteomes" id="UP000001362">
    <property type="component" value="Chromosome"/>
</dbReference>
<organism evidence="1 2">
    <name type="scientific">Acidithiobacillus ferrooxidans (strain ATCC 23270 / DSM 14882 / CIP 104768 / NCIMB 8455)</name>
    <name type="common">Ferrobacillus ferrooxidans (strain ATCC 23270)</name>
    <dbReference type="NCBI Taxonomy" id="243159"/>
    <lineage>
        <taxon>Bacteria</taxon>
        <taxon>Pseudomonadati</taxon>
        <taxon>Pseudomonadota</taxon>
        <taxon>Acidithiobacillia</taxon>
        <taxon>Acidithiobacillales</taxon>
        <taxon>Acidithiobacillaceae</taxon>
        <taxon>Acidithiobacillus</taxon>
    </lineage>
</organism>
<sequence>MSMNLESNLWGIKTLAYSSMTWRRNEAAPDTVRRRCRGGGVIRHIPMPEVLQGNYQSCAGADVGAVQGRGSHGLHILLAQAFS</sequence>
<dbReference type="PaxDb" id="243159-AFE_0610"/>
<dbReference type="eggNOG" id="ENOG50313VQ">
    <property type="taxonomic scope" value="Bacteria"/>
</dbReference>
<gene>
    <name evidence="1" type="ordered locus">AFE_0610</name>
</gene>
<dbReference type="KEGG" id="afr:AFE_0610"/>
<dbReference type="EMBL" id="CP001219">
    <property type="protein sequence ID" value="ACK78378.1"/>
    <property type="molecule type" value="Genomic_DNA"/>
</dbReference>
<evidence type="ECO:0000313" key="1">
    <source>
        <dbReference type="EMBL" id="ACK78378.1"/>
    </source>
</evidence>
<reference evidence="1 2" key="1">
    <citation type="journal article" date="2008" name="BMC Genomics">
        <title>Acidithiobacillus ferrooxidans metabolism: from genome sequence to industrial applications.</title>
        <authorList>
            <person name="Valdes J."/>
            <person name="Pedroso I."/>
            <person name="Quatrini R."/>
            <person name="Dodson R.J."/>
            <person name="Tettelin H."/>
            <person name="Blake R.II."/>
            <person name="Eisen J.A."/>
            <person name="Holmes D.S."/>
        </authorList>
    </citation>
    <scope>NUCLEOTIDE SEQUENCE [LARGE SCALE GENOMIC DNA]</scope>
    <source>
        <strain evidence="2">ATCC 23270 / DSM 14882 / CIP 104768 / NCIMB 8455</strain>
    </source>
</reference>
<dbReference type="HOGENOM" id="CLU_2566047_0_0_6"/>
<keyword evidence="2" id="KW-1185">Reference proteome</keyword>
<dbReference type="STRING" id="243159.AFE_0610"/>